<dbReference type="InterPro" id="IPR018062">
    <property type="entry name" value="HTH_AraC-typ_CS"/>
</dbReference>
<dbReference type="STRING" id="1348114.OM33_16620"/>
<evidence type="ECO:0000256" key="3">
    <source>
        <dbReference type="ARBA" id="ARBA00023163"/>
    </source>
</evidence>
<feature type="domain" description="HTH araC/xylS-type" evidence="5">
    <location>
        <begin position="212"/>
        <end position="310"/>
    </location>
</feature>
<dbReference type="SUPFAM" id="SSF52317">
    <property type="entry name" value="Class I glutamine amidotransferase-like"/>
    <property type="match status" value="1"/>
</dbReference>
<proteinExistence type="predicted"/>
<dbReference type="OrthoDB" id="9803764at2"/>
<reference evidence="6 7" key="1">
    <citation type="submission" date="2014-11" db="EMBL/GenBank/DDBJ databases">
        <title>Complete Genome Sequence of Pseudoalteromonas sp. Strain OCN003 Isolated from Kaneohe Bay, Oahu, Hawaii.</title>
        <authorList>
            <person name="Beurmann S."/>
            <person name="Videau P."/>
            <person name="Ushijima B."/>
            <person name="Smith A.M."/>
            <person name="Aeby G.S."/>
            <person name="Callahan S.M."/>
            <person name="Belcaid M."/>
        </authorList>
    </citation>
    <scope>NUCLEOTIDE SEQUENCE [LARGE SCALE GENOMIC DNA]</scope>
    <source>
        <strain evidence="6 7">OCN003</strain>
    </source>
</reference>
<keyword evidence="4" id="KW-1133">Transmembrane helix</keyword>
<keyword evidence="2" id="KW-0238">DNA-binding</keyword>
<keyword evidence="7" id="KW-1185">Reference proteome</keyword>
<organism evidence="6 7">
    <name type="scientific">Pseudoalteromonas piratica</name>
    <dbReference type="NCBI Taxonomy" id="1348114"/>
    <lineage>
        <taxon>Bacteria</taxon>
        <taxon>Pseudomonadati</taxon>
        <taxon>Pseudomonadota</taxon>
        <taxon>Gammaproteobacteria</taxon>
        <taxon>Alteromonadales</taxon>
        <taxon>Pseudoalteromonadaceae</taxon>
        <taxon>Pseudoalteromonas</taxon>
    </lineage>
</organism>
<dbReference type="Gene3D" id="3.40.50.880">
    <property type="match status" value="1"/>
</dbReference>
<keyword evidence="4" id="KW-0812">Transmembrane</keyword>
<evidence type="ECO:0000256" key="1">
    <source>
        <dbReference type="ARBA" id="ARBA00023015"/>
    </source>
</evidence>
<dbReference type="Pfam" id="PF01965">
    <property type="entry name" value="DJ-1_PfpI"/>
    <property type="match status" value="1"/>
</dbReference>
<dbReference type="GO" id="GO:0003700">
    <property type="term" value="F:DNA-binding transcription factor activity"/>
    <property type="evidence" value="ECO:0007669"/>
    <property type="project" value="InterPro"/>
</dbReference>
<dbReference type="eggNOG" id="COG4977">
    <property type="taxonomic scope" value="Bacteria"/>
</dbReference>
<dbReference type="SMART" id="SM00342">
    <property type="entry name" value="HTH_ARAC"/>
    <property type="match status" value="1"/>
</dbReference>
<dbReference type="KEGG" id="pseo:OM33_16620"/>
<dbReference type="GO" id="GO:0043565">
    <property type="term" value="F:sequence-specific DNA binding"/>
    <property type="evidence" value="ECO:0007669"/>
    <property type="project" value="InterPro"/>
</dbReference>
<dbReference type="PANTHER" id="PTHR43130:SF3">
    <property type="entry name" value="HTH-TYPE TRANSCRIPTIONAL REGULATOR RV1931C"/>
    <property type="match status" value="1"/>
</dbReference>
<dbReference type="InterPro" id="IPR029062">
    <property type="entry name" value="Class_I_gatase-like"/>
</dbReference>
<gene>
    <name evidence="6" type="ORF">OM33_16620</name>
</gene>
<evidence type="ECO:0000313" key="6">
    <source>
        <dbReference type="EMBL" id="AIY66746.1"/>
    </source>
</evidence>
<dbReference type="HOGENOM" id="CLU_000445_59_0_6"/>
<dbReference type="AlphaFoldDB" id="A0A0A7EKZ7"/>
<dbReference type="RefSeq" id="WP_040135225.1">
    <property type="nucleotide sequence ID" value="NZ_CP009889.1"/>
</dbReference>
<sequence>MKEVVIVAFEGISLFHLSVPIAIFADAVLEEKRLFNVRVCSETNGKINSANGLGINIENDPSIIHQADIIIIPSWQPEKVPSPNLIKLLVDAHNNKKLIVGLCLGAYALAYSGLLKGKKATTHWKYGDDFKTKFPQTSCDINPLYLAENNIITSAGSAAAIDCCLYIVRHYYGVKTANKIARVMVSSPERSGGQKQYIENPTIEKPRDERIATLISFVLQNITYNHTLESAAAFCMMSTRSFSRNFKSSNGISFTSWLINLRLNKSLELLESTHFSVTEISERTGFSSEQIFRKHFNKRFDTSPTSWRKLFNSSLEQ</sequence>
<name>A0A0A7EKZ7_9GAMM</name>
<dbReference type="InterPro" id="IPR009057">
    <property type="entry name" value="Homeodomain-like_sf"/>
</dbReference>
<dbReference type="Gene3D" id="1.10.10.60">
    <property type="entry name" value="Homeodomain-like"/>
    <property type="match status" value="1"/>
</dbReference>
<evidence type="ECO:0000256" key="2">
    <source>
        <dbReference type="ARBA" id="ARBA00023125"/>
    </source>
</evidence>
<dbReference type="CDD" id="cd03137">
    <property type="entry name" value="GATase1_AraC_1"/>
    <property type="match status" value="1"/>
</dbReference>
<keyword evidence="3" id="KW-0804">Transcription</keyword>
<dbReference type="PROSITE" id="PS00041">
    <property type="entry name" value="HTH_ARAC_FAMILY_1"/>
    <property type="match status" value="1"/>
</dbReference>
<keyword evidence="4" id="KW-0472">Membrane</keyword>
<dbReference type="SUPFAM" id="SSF46689">
    <property type="entry name" value="Homeodomain-like"/>
    <property type="match status" value="2"/>
</dbReference>
<accession>A0A0A7EKZ7</accession>
<dbReference type="InterPro" id="IPR018060">
    <property type="entry name" value="HTH_AraC"/>
</dbReference>
<dbReference type="Proteomes" id="UP000030341">
    <property type="component" value="Chromosome 2"/>
</dbReference>
<keyword evidence="1" id="KW-0805">Transcription regulation</keyword>
<evidence type="ECO:0000259" key="5">
    <source>
        <dbReference type="PROSITE" id="PS01124"/>
    </source>
</evidence>
<protein>
    <recommendedName>
        <fullName evidence="5">HTH araC/xylS-type domain-containing protein</fullName>
    </recommendedName>
</protein>
<evidence type="ECO:0000313" key="7">
    <source>
        <dbReference type="Proteomes" id="UP000030341"/>
    </source>
</evidence>
<feature type="transmembrane region" description="Helical" evidence="4">
    <location>
        <begin position="6"/>
        <end position="29"/>
    </location>
</feature>
<evidence type="ECO:0000256" key="4">
    <source>
        <dbReference type="SAM" id="Phobius"/>
    </source>
</evidence>
<dbReference type="Pfam" id="PF12833">
    <property type="entry name" value="HTH_18"/>
    <property type="match status" value="1"/>
</dbReference>
<dbReference type="InterPro" id="IPR052158">
    <property type="entry name" value="INH-QAR"/>
</dbReference>
<dbReference type="PANTHER" id="PTHR43130">
    <property type="entry name" value="ARAC-FAMILY TRANSCRIPTIONAL REGULATOR"/>
    <property type="match status" value="1"/>
</dbReference>
<dbReference type="PROSITE" id="PS01124">
    <property type="entry name" value="HTH_ARAC_FAMILY_2"/>
    <property type="match status" value="1"/>
</dbReference>
<dbReference type="InterPro" id="IPR002818">
    <property type="entry name" value="DJ-1/PfpI"/>
</dbReference>
<dbReference type="EMBL" id="CP009889">
    <property type="protein sequence ID" value="AIY66746.1"/>
    <property type="molecule type" value="Genomic_DNA"/>
</dbReference>